<dbReference type="GO" id="GO:0016787">
    <property type="term" value="F:hydrolase activity"/>
    <property type="evidence" value="ECO:0007669"/>
    <property type="project" value="InterPro"/>
</dbReference>
<keyword evidence="2 5" id="KW-0812">Transmembrane</keyword>
<organism evidence="7 8">
    <name type="scientific">Penicillium flavigenum</name>
    <dbReference type="NCBI Taxonomy" id="254877"/>
    <lineage>
        <taxon>Eukaryota</taxon>
        <taxon>Fungi</taxon>
        <taxon>Dikarya</taxon>
        <taxon>Ascomycota</taxon>
        <taxon>Pezizomycotina</taxon>
        <taxon>Eurotiomycetes</taxon>
        <taxon>Eurotiomycetidae</taxon>
        <taxon>Eurotiales</taxon>
        <taxon>Aspergillaceae</taxon>
        <taxon>Penicillium</taxon>
    </lineage>
</organism>
<feature type="transmembrane region" description="Helical" evidence="5">
    <location>
        <begin position="59"/>
        <end position="79"/>
    </location>
</feature>
<comment type="caution">
    <text evidence="7">The sequence shown here is derived from an EMBL/GenBank/DDBJ whole genome shotgun (WGS) entry which is preliminary data.</text>
</comment>
<evidence type="ECO:0000256" key="2">
    <source>
        <dbReference type="ARBA" id="ARBA00022692"/>
    </source>
</evidence>
<dbReference type="Pfam" id="PF07859">
    <property type="entry name" value="Abhydrolase_3"/>
    <property type="match status" value="1"/>
</dbReference>
<evidence type="ECO:0000313" key="8">
    <source>
        <dbReference type="Proteomes" id="UP000191342"/>
    </source>
</evidence>
<dbReference type="InterPro" id="IPR029058">
    <property type="entry name" value="AB_hydrolase_fold"/>
</dbReference>
<dbReference type="SUPFAM" id="SSF57903">
    <property type="entry name" value="FYVE/PHD zinc finger"/>
    <property type="match status" value="1"/>
</dbReference>
<keyword evidence="3 5" id="KW-1133">Transmembrane helix</keyword>
<dbReference type="PANTHER" id="PTHR23502">
    <property type="entry name" value="MAJOR FACILITATOR SUPERFAMILY"/>
    <property type="match status" value="1"/>
</dbReference>
<feature type="transmembrane region" description="Helical" evidence="5">
    <location>
        <begin position="181"/>
        <end position="202"/>
    </location>
</feature>
<evidence type="ECO:0000256" key="5">
    <source>
        <dbReference type="SAM" id="Phobius"/>
    </source>
</evidence>
<evidence type="ECO:0000259" key="6">
    <source>
        <dbReference type="PROSITE" id="PS50850"/>
    </source>
</evidence>
<sequence length="1296" mass="144562">MDDPLPIPGTVQQVDLNHSLRLNNKEQEDIVLIPRPSSHFDDPLNWSRYRKFLNSTCQMAWCFLAAALISGLSSAYLLISEDTGISVADLSTGNGLMYLFMGWGTLLTQNLAQDFGRRPVLLVGMLGSSLLQIWSAYIKSVGEWYANRILLGIFISPQEALIELCIADIHFAHDRGFHMGIYNWTLWCGAFLSPIAGGFVAEAMGWRWIQYILAIICLCFTVATFFGFEETMFFRQVNIQEPMFSAPKDTVALEASHCTDREMVSEPKEPESPGVNPVVAEETYEIKTYAQKLKLWGLRHPSQPFNFFRSIFLSFRLLCFPTVIFSGLLVGSILAWYNVLGGSLAEVLGGAPYNFTTQEIGLTYFASVIGVSIGCYFSGWLSDILAIKLARRRHGMKEPEDRLWMFLIPLVAHPLGCVLYGVGASHHIPWIGVVIGIAFICITLPMGSGLAITYIIDSQKELAGESIVTVILIRNTIGFAFAYAVNPMIVSMGLQNTFILIAALGMIVWGGYETIFIQSRKCEHSIKVHIYRSPATEALQTPSPVLLNFHGSGFVVPAHGSDDEFCRQMSQTTGYIVLDVEYRLAPENPFPAALNDTEDAINWVLGQPTKFDVSRVAISGFSAGGNLALALSSCIFPPETFSSVIAFYPTVKVFVNPGAVAAPDPNGQPFPTFVLQLFARCYMLDGHDPKDPRISPAYADFDRFPRRILIVTAAYDSLAVEAENLAARLRENAGRVVISERMERCNHAWDKRAKEGTFEWEAKERAYKLAVDMLKWCGKQGFPSAQPYLSHTPADGTASAIPGFEVKKIYNKTINLEQWVQVPFPSPLDSYFDFVYTIDQDAGTFTLSKRSAVDGVLMPQAFEASLAEICETSSISVESLRQTHRPRIPVSENDYDSQFDSVSLEPWNLPMDLPTAMIELQQQFFLDFIFLWRSWIDDPMTWHYGSRVFNAFSRAILRLASWDFEVSYDCDVPLPINHSSIPSWQFPEGERYWFHGFLIMLQPDLESPQLLRTAIAEAKAFIDSASRIPHTVRSILISPRHVAFVELSQHNIACSEVLPLLTDSSATQCSPGFRVLAQVLSSNCWKMTWAHREKWPFYMPSEVLIGILHSSEPRDALSFAQASFEAERWYYASVPQFRDVSVQSLDLSIPCCGDRTGLEDSGVHCTRCRTWQHQMCIGLETLPSNDSFICAACLEKDPKATRLTAGGINRLGGRAERRMCAIKIDGSAKTLRARLSQPAHLRPELRLIGDLIHNVPKGLIDFTIRFNGVFAGLAYGVEPDLMSLNTGLGSGRGCSS</sequence>
<dbReference type="Pfam" id="PF07690">
    <property type="entry name" value="MFS_1"/>
    <property type="match status" value="1"/>
</dbReference>
<dbReference type="InterPro" id="IPR013083">
    <property type="entry name" value="Znf_RING/FYVE/PHD"/>
</dbReference>
<dbReference type="InterPro" id="IPR020846">
    <property type="entry name" value="MFS_dom"/>
</dbReference>
<dbReference type="SUPFAM" id="SSF103473">
    <property type="entry name" value="MFS general substrate transporter"/>
    <property type="match status" value="1"/>
</dbReference>
<dbReference type="STRING" id="254877.A0A1V6T4P2"/>
<dbReference type="Gene3D" id="1.20.1250.20">
    <property type="entry name" value="MFS general substrate transporter like domains"/>
    <property type="match status" value="1"/>
</dbReference>
<name>A0A1V6T4P2_9EURO</name>
<dbReference type="GO" id="GO:0017000">
    <property type="term" value="P:antibiotic biosynthetic process"/>
    <property type="evidence" value="ECO:0007669"/>
    <property type="project" value="UniProtKB-ARBA"/>
</dbReference>
<dbReference type="Gene3D" id="3.40.50.1820">
    <property type="entry name" value="alpha/beta hydrolase"/>
    <property type="match status" value="1"/>
</dbReference>
<dbReference type="InterPro" id="IPR013094">
    <property type="entry name" value="AB_hydrolase_3"/>
</dbReference>
<feature type="transmembrane region" description="Helical" evidence="5">
    <location>
        <begin position="497"/>
        <end position="517"/>
    </location>
</feature>
<reference evidence="8" key="1">
    <citation type="journal article" date="2017" name="Nat. Microbiol.">
        <title>Global analysis of biosynthetic gene clusters reveals vast potential of secondary metabolite production in Penicillium species.</title>
        <authorList>
            <person name="Nielsen J.C."/>
            <person name="Grijseels S."/>
            <person name="Prigent S."/>
            <person name="Ji B."/>
            <person name="Dainat J."/>
            <person name="Nielsen K.F."/>
            <person name="Frisvad J.C."/>
            <person name="Workman M."/>
            <person name="Nielsen J."/>
        </authorList>
    </citation>
    <scope>NUCLEOTIDE SEQUENCE [LARGE SCALE GENOMIC DNA]</scope>
    <source>
        <strain evidence="8">IBT 14082</strain>
    </source>
</reference>
<dbReference type="Proteomes" id="UP000191342">
    <property type="component" value="Unassembled WGS sequence"/>
</dbReference>
<protein>
    <recommendedName>
        <fullName evidence="6">Major facilitator superfamily (MFS) profile domain-containing protein</fullName>
    </recommendedName>
</protein>
<feature type="transmembrane region" description="Helical" evidence="5">
    <location>
        <begin position="360"/>
        <end position="382"/>
    </location>
</feature>
<feature type="transmembrane region" description="Helical" evidence="5">
    <location>
        <begin position="119"/>
        <end position="137"/>
    </location>
</feature>
<proteinExistence type="predicted"/>
<feature type="transmembrane region" description="Helical" evidence="5">
    <location>
        <begin position="317"/>
        <end position="340"/>
    </location>
</feature>
<feature type="transmembrane region" description="Helical" evidence="5">
    <location>
        <begin position="208"/>
        <end position="228"/>
    </location>
</feature>
<keyword evidence="8" id="KW-1185">Reference proteome</keyword>
<dbReference type="InterPro" id="IPR011701">
    <property type="entry name" value="MFS"/>
</dbReference>
<comment type="subcellular location">
    <subcellularLocation>
        <location evidence="1">Membrane</location>
        <topology evidence="1">Multi-pass membrane protein</topology>
    </subcellularLocation>
</comment>
<feature type="domain" description="Major facilitator superfamily (MFS) profile" evidence="6">
    <location>
        <begin position="51"/>
        <end position="520"/>
    </location>
</feature>
<accession>A0A1V6T4P2</accession>
<keyword evidence="4 5" id="KW-0472">Membrane</keyword>
<evidence type="ECO:0000256" key="4">
    <source>
        <dbReference type="ARBA" id="ARBA00023136"/>
    </source>
</evidence>
<dbReference type="EMBL" id="MLQL01000015">
    <property type="protein sequence ID" value="OQE20889.1"/>
    <property type="molecule type" value="Genomic_DNA"/>
</dbReference>
<evidence type="ECO:0000256" key="3">
    <source>
        <dbReference type="ARBA" id="ARBA00022989"/>
    </source>
</evidence>
<dbReference type="GO" id="GO:0072330">
    <property type="term" value="P:monocarboxylic acid biosynthetic process"/>
    <property type="evidence" value="ECO:0007669"/>
    <property type="project" value="UniProtKB-ARBA"/>
</dbReference>
<feature type="transmembrane region" description="Helical" evidence="5">
    <location>
        <begin position="428"/>
        <end position="455"/>
    </location>
</feature>
<feature type="transmembrane region" description="Helical" evidence="5">
    <location>
        <begin position="403"/>
        <end position="422"/>
    </location>
</feature>
<dbReference type="GO" id="GO:0005886">
    <property type="term" value="C:plasma membrane"/>
    <property type="evidence" value="ECO:0007669"/>
    <property type="project" value="TreeGrafter"/>
</dbReference>
<evidence type="ECO:0000256" key="1">
    <source>
        <dbReference type="ARBA" id="ARBA00004141"/>
    </source>
</evidence>
<dbReference type="SUPFAM" id="SSF53474">
    <property type="entry name" value="alpha/beta-Hydrolases"/>
    <property type="match status" value="1"/>
</dbReference>
<dbReference type="Gene3D" id="3.30.40.10">
    <property type="entry name" value="Zinc/RING finger domain, C3HC4 (zinc finger)"/>
    <property type="match status" value="1"/>
</dbReference>
<dbReference type="InterPro" id="IPR036259">
    <property type="entry name" value="MFS_trans_sf"/>
</dbReference>
<dbReference type="CDD" id="cd15489">
    <property type="entry name" value="PHD_SF"/>
    <property type="match status" value="1"/>
</dbReference>
<feature type="transmembrane region" description="Helical" evidence="5">
    <location>
        <begin position="85"/>
        <end position="107"/>
    </location>
</feature>
<dbReference type="InterPro" id="IPR011011">
    <property type="entry name" value="Znf_FYVE_PHD"/>
</dbReference>
<evidence type="ECO:0000313" key="7">
    <source>
        <dbReference type="EMBL" id="OQE20889.1"/>
    </source>
</evidence>
<dbReference type="PROSITE" id="PS50850">
    <property type="entry name" value="MFS"/>
    <property type="match status" value="1"/>
</dbReference>
<dbReference type="GO" id="GO:0022857">
    <property type="term" value="F:transmembrane transporter activity"/>
    <property type="evidence" value="ECO:0007669"/>
    <property type="project" value="InterPro"/>
</dbReference>
<dbReference type="PANTHER" id="PTHR23502:SF30">
    <property type="entry name" value="TRANSPORTER, PUTATIVE (AFU_ORTHOLOGUE AFUA_8G04702)-RELATED"/>
    <property type="match status" value="1"/>
</dbReference>
<gene>
    <name evidence="7" type="ORF">PENFLA_c015G05385</name>
</gene>
<dbReference type="OrthoDB" id="5215911at2759"/>